<evidence type="ECO:0000313" key="2">
    <source>
        <dbReference type="Proteomes" id="UP001589894"/>
    </source>
</evidence>
<keyword evidence="2" id="KW-1185">Reference proteome</keyword>
<dbReference type="Proteomes" id="UP001589894">
    <property type="component" value="Unassembled WGS sequence"/>
</dbReference>
<reference evidence="1 2" key="1">
    <citation type="submission" date="2024-09" db="EMBL/GenBank/DDBJ databases">
        <authorList>
            <person name="Sun Q."/>
            <person name="Mori K."/>
        </authorList>
    </citation>
    <scope>NUCLEOTIDE SEQUENCE [LARGE SCALE GENOMIC DNA]</scope>
    <source>
        <strain evidence="1 2">TBRC 2205</strain>
    </source>
</reference>
<proteinExistence type="predicted"/>
<name>A0ABV6NYR5_9ACTN</name>
<comment type="caution">
    <text evidence="1">The sequence shown here is derived from an EMBL/GenBank/DDBJ whole genome shotgun (WGS) entry which is preliminary data.</text>
</comment>
<sequence length="94" mass="10460">MSEPHVTLDPRGLDPTQRKLRGALEEQLTSALRAATDRVRAAYAGEPVEEVCRRLLDETRSGLHPDIAAGFDPDMNEFCRVAIAIVRNEQPHPN</sequence>
<dbReference type="EMBL" id="JBHLUE010000016">
    <property type="protein sequence ID" value="MFC0565925.1"/>
    <property type="molecule type" value="Genomic_DNA"/>
</dbReference>
<accession>A0ABV6NYR5</accession>
<gene>
    <name evidence="1" type="ORF">ACFFHU_17525</name>
</gene>
<organism evidence="1 2">
    <name type="scientific">Plantactinospora siamensis</name>
    <dbReference type="NCBI Taxonomy" id="555372"/>
    <lineage>
        <taxon>Bacteria</taxon>
        <taxon>Bacillati</taxon>
        <taxon>Actinomycetota</taxon>
        <taxon>Actinomycetes</taxon>
        <taxon>Micromonosporales</taxon>
        <taxon>Micromonosporaceae</taxon>
        <taxon>Plantactinospora</taxon>
    </lineage>
</organism>
<dbReference type="RefSeq" id="WP_377340240.1">
    <property type="nucleotide sequence ID" value="NZ_JBHLUE010000016.1"/>
</dbReference>
<evidence type="ECO:0000313" key="1">
    <source>
        <dbReference type="EMBL" id="MFC0565925.1"/>
    </source>
</evidence>
<protein>
    <submittedName>
        <fullName evidence="1">Uncharacterized protein</fullName>
    </submittedName>
</protein>